<reference evidence="7 8" key="1">
    <citation type="submission" date="2017-08" db="EMBL/GenBank/DDBJ databases">
        <title>Salimicrobium alkalisoli sp. nov., isolated from saline alkaline soil.</title>
        <authorList>
            <person name="Zhang G."/>
            <person name="Xiong Q."/>
        </authorList>
    </citation>
    <scope>NUCLEOTIDE SEQUENCE [LARGE SCALE GENOMIC DNA]</scope>
    <source>
        <strain evidence="7 8">WN024</strain>
    </source>
</reference>
<evidence type="ECO:0000256" key="6">
    <source>
        <dbReference type="RuleBase" id="RU365089"/>
    </source>
</evidence>
<gene>
    <name evidence="7" type="ORF">CKW00_13465</name>
</gene>
<dbReference type="Proteomes" id="UP000217561">
    <property type="component" value="Unassembled WGS sequence"/>
</dbReference>
<evidence type="ECO:0000256" key="4">
    <source>
        <dbReference type="ARBA" id="ARBA00023125"/>
    </source>
</evidence>
<evidence type="ECO:0000256" key="3">
    <source>
        <dbReference type="ARBA" id="ARBA00022578"/>
    </source>
</evidence>
<keyword evidence="3 6" id="KW-0815">Transposition</keyword>
<protein>
    <recommendedName>
        <fullName evidence="6">Mutator family transposase</fullName>
    </recommendedName>
</protein>
<keyword evidence="8" id="KW-1185">Reference proteome</keyword>
<dbReference type="NCBIfam" id="NF033543">
    <property type="entry name" value="transpos_IS256"/>
    <property type="match status" value="1"/>
</dbReference>
<sequence length="393" mass="45855">MTQLNFTVNIEDLKEKVATSDLDAVVKSSLVLVLNEYMEKERDDYLNAGAYERTDGRADYRNGYYERDFLVSAGKIKLKVPRTRDGAFSTAIFERYKRADQSLTLSMMEMVVNGVSTRKVTKIVEQLCGENVSKSFVSSLTKKLDPVVNEWANRPLNLMYYKYIYVDAMYIKVREHQRVVSKAVYIAIGVNKDHKREIIGLNVNHAESKEGWTQFFDKLKSRGLSSPALMISDAHQGLKRAIQESFIGTGWQRCTFHFKRNIMDRMPKKNAEEAKRLLKYMFDVPDIEKARALKSEFIETYEEEKGYQKVIETLDEGFEDAIQYMNEPVEYHVQLRTTNNLERLNGEIRRREKVIRIFPNTQSAFRLIGAVLMDYGETMEKENRRFLQKRREG</sequence>
<keyword evidence="5 6" id="KW-0233">DNA recombination</keyword>
<evidence type="ECO:0000256" key="1">
    <source>
        <dbReference type="ARBA" id="ARBA00002190"/>
    </source>
</evidence>
<dbReference type="RefSeq" id="WP_095822981.1">
    <property type="nucleotide sequence ID" value="NZ_NSGH01000051.1"/>
</dbReference>
<keyword evidence="6" id="KW-0814">Transposable element</keyword>
<organism evidence="7 8">
    <name type="scientific">Salimicrobium humidisoli</name>
    <dbReference type="NCBI Taxonomy" id="2029857"/>
    <lineage>
        <taxon>Bacteria</taxon>
        <taxon>Bacillati</taxon>
        <taxon>Bacillota</taxon>
        <taxon>Bacilli</taxon>
        <taxon>Bacillales</taxon>
        <taxon>Bacillaceae</taxon>
        <taxon>Salimicrobium</taxon>
    </lineage>
</organism>
<proteinExistence type="inferred from homology"/>
<comment type="similarity">
    <text evidence="2 6">Belongs to the transposase mutator family.</text>
</comment>
<dbReference type="EMBL" id="NSGH01000051">
    <property type="protein sequence ID" value="PBB04571.1"/>
    <property type="molecule type" value="Genomic_DNA"/>
</dbReference>
<name>A0ABX4HPS3_9BACI</name>
<evidence type="ECO:0000256" key="5">
    <source>
        <dbReference type="ARBA" id="ARBA00023172"/>
    </source>
</evidence>
<evidence type="ECO:0000256" key="2">
    <source>
        <dbReference type="ARBA" id="ARBA00010961"/>
    </source>
</evidence>
<dbReference type="InterPro" id="IPR001207">
    <property type="entry name" value="Transposase_mutator"/>
</dbReference>
<keyword evidence="4 6" id="KW-0238">DNA-binding</keyword>
<evidence type="ECO:0000313" key="8">
    <source>
        <dbReference type="Proteomes" id="UP000217561"/>
    </source>
</evidence>
<dbReference type="PANTHER" id="PTHR33217">
    <property type="entry name" value="TRANSPOSASE FOR INSERTION SEQUENCE ELEMENT IS1081"/>
    <property type="match status" value="1"/>
</dbReference>
<evidence type="ECO:0000313" key="7">
    <source>
        <dbReference type="EMBL" id="PBB04571.1"/>
    </source>
</evidence>
<dbReference type="Pfam" id="PF00872">
    <property type="entry name" value="Transposase_mut"/>
    <property type="match status" value="1"/>
</dbReference>
<accession>A0ABX4HPS3</accession>
<comment type="function">
    <text evidence="1 6">Required for the transposition of the insertion element.</text>
</comment>
<dbReference type="PANTHER" id="PTHR33217:SF7">
    <property type="entry name" value="TRANSPOSASE FOR INSERTION SEQUENCE ELEMENT IS1081"/>
    <property type="match status" value="1"/>
</dbReference>
<comment type="caution">
    <text evidence="7">The sequence shown here is derived from an EMBL/GenBank/DDBJ whole genome shotgun (WGS) entry which is preliminary data.</text>
</comment>